<dbReference type="GO" id="GO:0004714">
    <property type="term" value="F:transmembrane receptor protein tyrosine kinase activity"/>
    <property type="evidence" value="ECO:0007669"/>
    <property type="project" value="InterPro"/>
</dbReference>
<dbReference type="PANTHER" id="PTHR27003">
    <property type="entry name" value="OS07G0166700 PROTEIN"/>
    <property type="match status" value="1"/>
</dbReference>
<comment type="caution">
    <text evidence="2">The sequence shown here is derived from an EMBL/GenBank/DDBJ whole genome shotgun (WGS) entry which is preliminary data.</text>
</comment>
<evidence type="ECO:0000313" key="2">
    <source>
        <dbReference type="EMBL" id="GEU77141.1"/>
    </source>
</evidence>
<proteinExistence type="predicted"/>
<dbReference type="SUPFAM" id="SSF56112">
    <property type="entry name" value="Protein kinase-like (PK-like)"/>
    <property type="match status" value="1"/>
</dbReference>
<dbReference type="InterPro" id="IPR000719">
    <property type="entry name" value="Prot_kinase_dom"/>
</dbReference>
<accession>A0A6L2MT24</accession>
<dbReference type="InterPro" id="IPR045272">
    <property type="entry name" value="ANXUR1/2-like"/>
</dbReference>
<gene>
    <name evidence="2" type="ORF">Tci_049119</name>
</gene>
<sequence length="454" mass="51412">MANLENLIVPLKEIKLATGNFSKENLITDGVFGEVYKGKLFERRKNSTAAFKRFIKDRCHGKEEFHNELKFIPSLNHENIVPFIGYCDESNEMIIVYEYPVNGSLHLDDNGLSCLTWAHRLKICMDVARALNYLHSGLGEYGRVIHGSVTESNILLDNNLRAKICGFDLSVLIPGNQPRQQVYKPAATTRIDFMDPIYLETGFLKGESDVYSFGWILYGMLTWSGSYNGMGTISLLPKSLPMFIKHCCDNRLDRLIDPLIRDQIGGPSFHMIHELTCKCISYSLKDRPTMDMIVKTIEEALNYHKAVKEDHVLNAKVLEAADAYIKNSSNLTKLNTHIKEVIEIYRQSSTNLLNLAEMLKEANVPGLMHTLEAIKNTINTQADHHANGSSFITPRVNKGKRIARDIDNSPLKLVKASRKVHPDPDGPVLINYEIDKKMVQITNDELQAHLDKKE</sequence>
<dbReference type="Gene3D" id="3.30.200.20">
    <property type="entry name" value="Phosphorylase Kinase, domain 1"/>
    <property type="match status" value="1"/>
</dbReference>
<keyword evidence="2" id="KW-0808">Transferase</keyword>
<dbReference type="InterPro" id="IPR001245">
    <property type="entry name" value="Ser-Thr/Tyr_kinase_cat_dom"/>
</dbReference>
<dbReference type="AlphaFoldDB" id="A0A6L2MT24"/>
<dbReference type="Pfam" id="PF07714">
    <property type="entry name" value="PK_Tyr_Ser-Thr"/>
    <property type="match status" value="1"/>
</dbReference>
<protein>
    <submittedName>
        <fullName evidence="2">Protein kinase, ATP binding site-containing protein</fullName>
    </submittedName>
</protein>
<dbReference type="GO" id="GO:0009506">
    <property type="term" value="C:plasmodesma"/>
    <property type="evidence" value="ECO:0007669"/>
    <property type="project" value="TreeGrafter"/>
</dbReference>
<dbReference type="PROSITE" id="PS50011">
    <property type="entry name" value="PROTEIN_KINASE_DOM"/>
    <property type="match status" value="1"/>
</dbReference>
<feature type="domain" description="Protein kinase" evidence="1">
    <location>
        <begin position="21"/>
        <end position="307"/>
    </location>
</feature>
<dbReference type="EMBL" id="BKCJ010007413">
    <property type="protein sequence ID" value="GEU77141.1"/>
    <property type="molecule type" value="Genomic_DNA"/>
</dbReference>
<reference evidence="2" key="1">
    <citation type="journal article" date="2019" name="Sci. Rep.">
        <title>Draft genome of Tanacetum cinerariifolium, the natural source of mosquito coil.</title>
        <authorList>
            <person name="Yamashiro T."/>
            <person name="Shiraishi A."/>
            <person name="Satake H."/>
            <person name="Nakayama K."/>
        </authorList>
    </citation>
    <scope>NUCLEOTIDE SEQUENCE</scope>
</reference>
<dbReference type="PANTHER" id="PTHR27003:SF359">
    <property type="entry name" value="SERINE_THREONINE-PROTEIN KINASE UNC-51-RELATED"/>
    <property type="match status" value="1"/>
</dbReference>
<dbReference type="Gene3D" id="1.10.510.10">
    <property type="entry name" value="Transferase(Phosphotransferase) domain 1"/>
    <property type="match status" value="1"/>
</dbReference>
<keyword evidence="2" id="KW-0418">Kinase</keyword>
<evidence type="ECO:0000259" key="1">
    <source>
        <dbReference type="PROSITE" id="PS50011"/>
    </source>
</evidence>
<dbReference type="GO" id="GO:0005524">
    <property type="term" value="F:ATP binding"/>
    <property type="evidence" value="ECO:0007669"/>
    <property type="project" value="InterPro"/>
</dbReference>
<organism evidence="2">
    <name type="scientific">Tanacetum cinerariifolium</name>
    <name type="common">Dalmatian daisy</name>
    <name type="synonym">Chrysanthemum cinerariifolium</name>
    <dbReference type="NCBI Taxonomy" id="118510"/>
    <lineage>
        <taxon>Eukaryota</taxon>
        <taxon>Viridiplantae</taxon>
        <taxon>Streptophyta</taxon>
        <taxon>Embryophyta</taxon>
        <taxon>Tracheophyta</taxon>
        <taxon>Spermatophyta</taxon>
        <taxon>Magnoliopsida</taxon>
        <taxon>eudicotyledons</taxon>
        <taxon>Gunneridae</taxon>
        <taxon>Pentapetalae</taxon>
        <taxon>asterids</taxon>
        <taxon>campanulids</taxon>
        <taxon>Asterales</taxon>
        <taxon>Asteraceae</taxon>
        <taxon>Asteroideae</taxon>
        <taxon>Anthemideae</taxon>
        <taxon>Anthemidinae</taxon>
        <taxon>Tanacetum</taxon>
    </lineage>
</organism>
<dbReference type="GO" id="GO:0005886">
    <property type="term" value="C:plasma membrane"/>
    <property type="evidence" value="ECO:0007669"/>
    <property type="project" value="TreeGrafter"/>
</dbReference>
<name>A0A6L2MT24_TANCI</name>
<dbReference type="InterPro" id="IPR011009">
    <property type="entry name" value="Kinase-like_dom_sf"/>
</dbReference>